<sequence>MAGSNEVNANESKVPSPSSSTFFSLLPSAFETRLGFQISIGRQRYSAFDVRVLRSDLCLRVVWWFLCGLIRPKSEL</sequence>
<name>A0A4S8JKD8_MUSBA</name>
<keyword evidence="3" id="KW-1185">Reference proteome</keyword>
<evidence type="ECO:0000313" key="2">
    <source>
        <dbReference type="EMBL" id="THU62598.1"/>
    </source>
</evidence>
<gene>
    <name evidence="2" type="ORF">C4D60_Mb01t06800</name>
</gene>
<dbReference type="EMBL" id="PYDT01000004">
    <property type="protein sequence ID" value="THU62598.1"/>
    <property type="molecule type" value="Genomic_DNA"/>
</dbReference>
<evidence type="ECO:0000256" key="1">
    <source>
        <dbReference type="SAM" id="MobiDB-lite"/>
    </source>
</evidence>
<accession>A0A4S8JKD8</accession>
<evidence type="ECO:0000313" key="3">
    <source>
        <dbReference type="Proteomes" id="UP000317650"/>
    </source>
</evidence>
<organism evidence="2 3">
    <name type="scientific">Musa balbisiana</name>
    <name type="common">Banana</name>
    <dbReference type="NCBI Taxonomy" id="52838"/>
    <lineage>
        <taxon>Eukaryota</taxon>
        <taxon>Viridiplantae</taxon>
        <taxon>Streptophyta</taxon>
        <taxon>Embryophyta</taxon>
        <taxon>Tracheophyta</taxon>
        <taxon>Spermatophyta</taxon>
        <taxon>Magnoliopsida</taxon>
        <taxon>Liliopsida</taxon>
        <taxon>Zingiberales</taxon>
        <taxon>Musaceae</taxon>
        <taxon>Musa</taxon>
    </lineage>
</organism>
<feature type="region of interest" description="Disordered" evidence="1">
    <location>
        <begin position="1"/>
        <end position="21"/>
    </location>
</feature>
<dbReference type="AlphaFoldDB" id="A0A4S8JKD8"/>
<proteinExistence type="predicted"/>
<comment type="caution">
    <text evidence="2">The sequence shown here is derived from an EMBL/GenBank/DDBJ whole genome shotgun (WGS) entry which is preliminary data.</text>
</comment>
<feature type="compositionally biased region" description="Polar residues" evidence="1">
    <location>
        <begin position="1"/>
        <end position="13"/>
    </location>
</feature>
<reference evidence="2 3" key="1">
    <citation type="journal article" date="2019" name="Nat. Plants">
        <title>Genome sequencing of Musa balbisiana reveals subgenome evolution and function divergence in polyploid bananas.</title>
        <authorList>
            <person name="Yao X."/>
        </authorList>
    </citation>
    <scope>NUCLEOTIDE SEQUENCE [LARGE SCALE GENOMIC DNA]</scope>
    <source>
        <strain evidence="3">cv. DH-PKW</strain>
        <tissue evidence="2">Leaves</tissue>
    </source>
</reference>
<dbReference type="Proteomes" id="UP000317650">
    <property type="component" value="Chromosome 1"/>
</dbReference>
<protein>
    <submittedName>
        <fullName evidence="2">Uncharacterized protein</fullName>
    </submittedName>
</protein>